<dbReference type="EMBL" id="MLFT02000004">
    <property type="protein sequence ID" value="PHT50221.1"/>
    <property type="molecule type" value="Genomic_DNA"/>
</dbReference>
<comment type="caution">
    <text evidence="3">The sequence shown here is derived from an EMBL/GenBank/DDBJ whole genome shotgun (WGS) entry which is preliminary data.</text>
</comment>
<feature type="domain" description="Cytochrome b/b6 N-terminal region profile" evidence="2">
    <location>
        <begin position="1"/>
        <end position="127"/>
    </location>
</feature>
<name>A0A2G2WYE1_CAPBA</name>
<sequence>MVEHEEIYHQYDEWNGNQKHDWGPHGLRSNLVNGAHEEMTLSEPYTEPRELTWVRGVVLAVLIASFSVTGYALPWDQIGYWPVKIVSGVPDAIPIIGLPLVELLHALAEAIVAAPAPIDFAPSNIST</sequence>
<dbReference type="InterPro" id="IPR005797">
    <property type="entry name" value="Cyt_b/b6_N"/>
</dbReference>
<organism evidence="3 4">
    <name type="scientific">Capsicum baccatum</name>
    <name type="common">Peruvian pepper</name>
    <dbReference type="NCBI Taxonomy" id="33114"/>
    <lineage>
        <taxon>Eukaryota</taxon>
        <taxon>Viridiplantae</taxon>
        <taxon>Streptophyta</taxon>
        <taxon>Embryophyta</taxon>
        <taxon>Tracheophyta</taxon>
        <taxon>Spermatophyta</taxon>
        <taxon>Magnoliopsida</taxon>
        <taxon>eudicotyledons</taxon>
        <taxon>Gunneridae</taxon>
        <taxon>Pentapetalae</taxon>
        <taxon>asterids</taxon>
        <taxon>lamiids</taxon>
        <taxon>Solanales</taxon>
        <taxon>Solanaceae</taxon>
        <taxon>Solanoideae</taxon>
        <taxon>Capsiceae</taxon>
        <taxon>Capsicum</taxon>
    </lineage>
</organism>
<dbReference type="Pfam" id="PF00033">
    <property type="entry name" value="Cytochrome_B"/>
    <property type="match status" value="1"/>
</dbReference>
<evidence type="ECO:0000313" key="3">
    <source>
        <dbReference type="EMBL" id="PHT50221.1"/>
    </source>
</evidence>
<gene>
    <name evidence="3" type="ORF">CQW23_09968</name>
</gene>
<evidence type="ECO:0000313" key="4">
    <source>
        <dbReference type="Proteomes" id="UP000224567"/>
    </source>
</evidence>
<dbReference type="PROSITE" id="PS51002">
    <property type="entry name" value="CYTB_NTER"/>
    <property type="match status" value="1"/>
</dbReference>
<dbReference type="GO" id="GO:0016491">
    <property type="term" value="F:oxidoreductase activity"/>
    <property type="evidence" value="ECO:0007669"/>
    <property type="project" value="InterPro"/>
</dbReference>
<accession>A0A2G2WYE1</accession>
<reference evidence="3 4" key="1">
    <citation type="journal article" date="2017" name="Genome Biol.">
        <title>New reference genome sequences of hot pepper reveal the massive evolution of plant disease-resistance genes by retroduplication.</title>
        <authorList>
            <person name="Kim S."/>
            <person name="Park J."/>
            <person name="Yeom S.I."/>
            <person name="Kim Y.M."/>
            <person name="Seo E."/>
            <person name="Kim K.T."/>
            <person name="Kim M.S."/>
            <person name="Lee J.M."/>
            <person name="Cheong K."/>
            <person name="Shin H.S."/>
            <person name="Kim S.B."/>
            <person name="Han K."/>
            <person name="Lee J."/>
            <person name="Park M."/>
            <person name="Lee H.A."/>
            <person name="Lee H.Y."/>
            <person name="Lee Y."/>
            <person name="Oh S."/>
            <person name="Lee J.H."/>
            <person name="Choi E."/>
            <person name="Choi E."/>
            <person name="Lee S.E."/>
            <person name="Jeon J."/>
            <person name="Kim H."/>
            <person name="Choi G."/>
            <person name="Song H."/>
            <person name="Lee J."/>
            <person name="Lee S.C."/>
            <person name="Kwon J.K."/>
            <person name="Lee H.Y."/>
            <person name="Koo N."/>
            <person name="Hong Y."/>
            <person name="Kim R.W."/>
            <person name="Kang W.H."/>
            <person name="Huh J.H."/>
            <person name="Kang B.C."/>
            <person name="Yang T.J."/>
            <person name="Lee Y.H."/>
            <person name="Bennetzen J.L."/>
            <person name="Choi D."/>
        </authorList>
    </citation>
    <scope>NUCLEOTIDE SEQUENCE [LARGE SCALE GENOMIC DNA]</scope>
    <source>
        <strain evidence="4">cv. PBC81</strain>
    </source>
</reference>
<dbReference type="OrthoDB" id="1246142at2759"/>
<dbReference type="SUPFAM" id="SSF81342">
    <property type="entry name" value="Transmembrane di-heme cytochromes"/>
    <property type="match status" value="1"/>
</dbReference>
<dbReference type="PANTHER" id="PTHR19271:SF40">
    <property type="entry name" value="CYTOCHROME B"/>
    <property type="match status" value="1"/>
</dbReference>
<keyword evidence="1" id="KW-0812">Transmembrane</keyword>
<dbReference type="Gene3D" id="1.20.810.10">
    <property type="entry name" value="Cytochrome Bc1 Complex, Chain C"/>
    <property type="match status" value="1"/>
</dbReference>
<reference evidence="4" key="2">
    <citation type="journal article" date="2017" name="J. Anim. Genet.">
        <title>Multiple reference genome sequences of hot pepper reveal the massive evolution of plant disease resistance genes by retroduplication.</title>
        <authorList>
            <person name="Kim S."/>
            <person name="Park J."/>
            <person name="Yeom S.-I."/>
            <person name="Kim Y.-M."/>
            <person name="Seo E."/>
            <person name="Kim K.-T."/>
            <person name="Kim M.-S."/>
            <person name="Lee J.M."/>
            <person name="Cheong K."/>
            <person name="Shin H.-S."/>
            <person name="Kim S.-B."/>
            <person name="Han K."/>
            <person name="Lee J."/>
            <person name="Park M."/>
            <person name="Lee H.-A."/>
            <person name="Lee H.-Y."/>
            <person name="Lee Y."/>
            <person name="Oh S."/>
            <person name="Lee J.H."/>
            <person name="Choi E."/>
            <person name="Choi E."/>
            <person name="Lee S.E."/>
            <person name="Jeon J."/>
            <person name="Kim H."/>
            <person name="Choi G."/>
            <person name="Song H."/>
            <person name="Lee J."/>
            <person name="Lee S.-C."/>
            <person name="Kwon J.-K."/>
            <person name="Lee H.-Y."/>
            <person name="Koo N."/>
            <person name="Hong Y."/>
            <person name="Kim R.W."/>
            <person name="Kang W.-H."/>
            <person name="Huh J.H."/>
            <person name="Kang B.-C."/>
            <person name="Yang T.-J."/>
            <person name="Lee Y.-H."/>
            <person name="Bennetzen J.L."/>
            <person name="Choi D."/>
        </authorList>
    </citation>
    <scope>NUCLEOTIDE SEQUENCE [LARGE SCALE GENOMIC DNA]</scope>
    <source>
        <strain evidence="4">cv. PBC81</strain>
    </source>
</reference>
<dbReference type="PANTHER" id="PTHR19271">
    <property type="entry name" value="CYTOCHROME B"/>
    <property type="match status" value="1"/>
</dbReference>
<feature type="transmembrane region" description="Helical" evidence="1">
    <location>
        <begin position="53"/>
        <end position="73"/>
    </location>
</feature>
<keyword evidence="4" id="KW-1185">Reference proteome</keyword>
<keyword evidence="1" id="KW-0472">Membrane</keyword>
<proteinExistence type="predicted"/>
<evidence type="ECO:0000259" key="2">
    <source>
        <dbReference type="PROSITE" id="PS51002"/>
    </source>
</evidence>
<evidence type="ECO:0000256" key="1">
    <source>
        <dbReference type="SAM" id="Phobius"/>
    </source>
</evidence>
<dbReference type="InterPro" id="IPR027387">
    <property type="entry name" value="Cytb/b6-like_sf"/>
</dbReference>
<dbReference type="GO" id="GO:0016020">
    <property type="term" value="C:membrane"/>
    <property type="evidence" value="ECO:0007669"/>
    <property type="project" value="InterPro"/>
</dbReference>
<keyword evidence="1" id="KW-1133">Transmembrane helix</keyword>
<dbReference type="GO" id="GO:0022904">
    <property type="term" value="P:respiratory electron transport chain"/>
    <property type="evidence" value="ECO:0007669"/>
    <property type="project" value="InterPro"/>
</dbReference>
<protein>
    <submittedName>
        <fullName evidence="3">Cytochrome b6</fullName>
    </submittedName>
</protein>
<dbReference type="InterPro" id="IPR016174">
    <property type="entry name" value="Di-haem_cyt_TM"/>
</dbReference>
<dbReference type="GO" id="GO:0009055">
    <property type="term" value="F:electron transfer activity"/>
    <property type="evidence" value="ECO:0007669"/>
    <property type="project" value="InterPro"/>
</dbReference>
<dbReference type="Proteomes" id="UP000224567">
    <property type="component" value="Unassembled WGS sequence"/>
</dbReference>
<dbReference type="AlphaFoldDB" id="A0A2G2WYE1"/>
<dbReference type="STRING" id="33114.A0A2G2WYE1"/>